<comment type="caution">
    <text evidence="1">The sequence shown here is derived from an EMBL/GenBank/DDBJ whole genome shotgun (WGS) entry which is preliminary data.</text>
</comment>
<accession>A0A2I0CTV2</accession>
<protein>
    <submittedName>
        <fullName evidence="1">Uncharacterized protein</fullName>
    </submittedName>
</protein>
<evidence type="ECO:0000313" key="1">
    <source>
        <dbReference type="EMBL" id="PKF72702.1"/>
    </source>
</evidence>
<proteinExistence type="predicted"/>
<organism evidence="1 2">
    <name type="scientific">Pseudomonas fluvialis</name>
    <dbReference type="NCBI Taxonomy" id="1793966"/>
    <lineage>
        <taxon>Bacteria</taxon>
        <taxon>Pseudomonadati</taxon>
        <taxon>Pseudomonadota</taxon>
        <taxon>Gammaproteobacteria</taxon>
        <taxon>Pseudomonadales</taxon>
        <taxon>Pseudomonadaceae</taxon>
        <taxon>Pseudomonas</taxon>
    </lineage>
</organism>
<evidence type="ECO:0000313" key="2">
    <source>
        <dbReference type="Proteomes" id="UP000242861"/>
    </source>
</evidence>
<reference evidence="2" key="1">
    <citation type="submission" date="2017-12" db="EMBL/GenBank/DDBJ databases">
        <authorList>
            <person name="Yu X.-Y."/>
        </authorList>
    </citation>
    <scope>NUCLEOTIDE SEQUENCE [LARGE SCALE GENOMIC DNA]</scope>
    <source>
        <strain evidence="2">ZYSR67-Z</strain>
    </source>
</reference>
<gene>
    <name evidence="1" type="ORF">CW360_03025</name>
</gene>
<dbReference type="RefSeq" id="WP_101192713.1">
    <property type="nucleotide sequence ID" value="NZ_PIYS01000003.1"/>
</dbReference>
<dbReference type="Proteomes" id="UP000242861">
    <property type="component" value="Unassembled WGS sequence"/>
</dbReference>
<dbReference type="AlphaFoldDB" id="A0A2I0CTV2"/>
<sequence length="98" mass="11414">MSSKHKKYRPYIRRLKPSDKADDFRTAVRLAFYRQVGWSGWVMAQHGFPGVVTAVDRNKRDLMRSPMAVYFGDKTFKQWARGFQRYAAGNAEPLESKP</sequence>
<name>A0A2I0CTV2_9PSED</name>
<dbReference type="EMBL" id="PIYS01000003">
    <property type="protein sequence ID" value="PKF72702.1"/>
    <property type="molecule type" value="Genomic_DNA"/>
</dbReference>